<evidence type="ECO:0000256" key="2">
    <source>
        <dbReference type="ARBA" id="ARBA00012247"/>
    </source>
</evidence>
<dbReference type="STRING" id="1121942.SAMN02745148_02742"/>
<accession>A0A1M5BYF2</accession>
<dbReference type="PANTHER" id="PTHR43620:SF7">
    <property type="entry name" value="GLYCEROPHOSPHODIESTER PHOSPHODIESTERASE GDPD5-RELATED"/>
    <property type="match status" value="1"/>
</dbReference>
<dbReference type="Pfam" id="PF03009">
    <property type="entry name" value="GDPD"/>
    <property type="match status" value="1"/>
</dbReference>
<dbReference type="GO" id="GO:0042597">
    <property type="term" value="C:periplasmic space"/>
    <property type="evidence" value="ECO:0007669"/>
    <property type="project" value="TreeGrafter"/>
</dbReference>
<dbReference type="SUPFAM" id="SSF51695">
    <property type="entry name" value="PLC-like phosphodiesterases"/>
    <property type="match status" value="1"/>
</dbReference>
<dbReference type="InterPro" id="IPR017946">
    <property type="entry name" value="PLC-like_Pdiesterase_TIM-brl"/>
</dbReference>
<keyword evidence="4" id="KW-0319">Glycerol metabolism</keyword>
<organism evidence="9 10">
    <name type="scientific">Modicisalibacter ilicicola DSM 19980</name>
    <dbReference type="NCBI Taxonomy" id="1121942"/>
    <lineage>
        <taxon>Bacteria</taxon>
        <taxon>Pseudomonadati</taxon>
        <taxon>Pseudomonadota</taxon>
        <taxon>Gammaproteobacteria</taxon>
        <taxon>Oceanospirillales</taxon>
        <taxon>Halomonadaceae</taxon>
        <taxon>Modicisalibacter</taxon>
    </lineage>
</organism>
<dbReference type="RefSeq" id="WP_084671588.1">
    <property type="nucleotide sequence ID" value="NZ_FQUJ01000012.1"/>
</dbReference>
<evidence type="ECO:0000256" key="4">
    <source>
        <dbReference type="ARBA" id="ARBA00022798"/>
    </source>
</evidence>
<dbReference type="PANTHER" id="PTHR43620">
    <property type="entry name" value="GLYCEROPHOSPHORYL DIESTER PHOSPHODIESTERASE"/>
    <property type="match status" value="1"/>
</dbReference>
<evidence type="ECO:0000256" key="5">
    <source>
        <dbReference type="ARBA" id="ARBA00022801"/>
    </source>
</evidence>
<gene>
    <name evidence="9" type="ORF">SAMN02745148_02742</name>
</gene>
<protein>
    <recommendedName>
        <fullName evidence="2">glycerophosphodiester phosphodiesterase</fullName>
        <ecNumber evidence="2">3.1.4.46</ecNumber>
    </recommendedName>
</protein>
<dbReference type="AlphaFoldDB" id="A0A1M5BYF2"/>
<feature type="chain" id="PRO_5012025004" description="glycerophosphodiester phosphodiesterase" evidence="7">
    <location>
        <begin position="28"/>
        <end position="442"/>
    </location>
</feature>
<name>A0A1M5BYF2_9GAMM</name>
<evidence type="ECO:0000313" key="10">
    <source>
        <dbReference type="Proteomes" id="UP000184346"/>
    </source>
</evidence>
<dbReference type="InterPro" id="IPR030395">
    <property type="entry name" value="GP_PDE_dom"/>
</dbReference>
<comment type="catalytic activity">
    <reaction evidence="6">
        <text>a sn-glycero-3-phosphodiester + H2O = an alcohol + sn-glycerol 3-phosphate + H(+)</text>
        <dbReference type="Rhea" id="RHEA:12969"/>
        <dbReference type="ChEBI" id="CHEBI:15377"/>
        <dbReference type="ChEBI" id="CHEBI:15378"/>
        <dbReference type="ChEBI" id="CHEBI:30879"/>
        <dbReference type="ChEBI" id="CHEBI:57597"/>
        <dbReference type="ChEBI" id="CHEBI:83408"/>
        <dbReference type="EC" id="3.1.4.46"/>
    </reaction>
</comment>
<dbReference type="EMBL" id="FQUJ01000012">
    <property type="protein sequence ID" value="SHF47548.1"/>
    <property type="molecule type" value="Genomic_DNA"/>
</dbReference>
<feature type="signal peptide" evidence="7">
    <location>
        <begin position="1"/>
        <end position="27"/>
    </location>
</feature>
<dbReference type="GO" id="GO:0006629">
    <property type="term" value="P:lipid metabolic process"/>
    <property type="evidence" value="ECO:0007669"/>
    <property type="project" value="InterPro"/>
</dbReference>
<reference evidence="9 10" key="1">
    <citation type="submission" date="2016-11" db="EMBL/GenBank/DDBJ databases">
        <authorList>
            <person name="Jaros S."/>
            <person name="Januszkiewicz K."/>
            <person name="Wedrychowicz H."/>
        </authorList>
    </citation>
    <scope>NUCLEOTIDE SEQUENCE [LARGE SCALE GENOMIC DNA]</scope>
    <source>
        <strain evidence="9 10">DSM 19980</strain>
    </source>
</reference>
<keyword evidence="3 7" id="KW-0732">Signal</keyword>
<evidence type="ECO:0000313" key="9">
    <source>
        <dbReference type="EMBL" id="SHF47548.1"/>
    </source>
</evidence>
<evidence type="ECO:0000259" key="8">
    <source>
        <dbReference type="PROSITE" id="PS51704"/>
    </source>
</evidence>
<dbReference type="Proteomes" id="UP000184346">
    <property type="component" value="Unassembled WGS sequence"/>
</dbReference>
<evidence type="ECO:0000256" key="6">
    <source>
        <dbReference type="ARBA" id="ARBA00047512"/>
    </source>
</evidence>
<dbReference type="EC" id="3.1.4.46" evidence="2"/>
<keyword evidence="10" id="KW-1185">Reference proteome</keyword>
<proteinExistence type="inferred from homology"/>
<dbReference type="GO" id="GO:0008889">
    <property type="term" value="F:glycerophosphodiester phosphodiesterase activity"/>
    <property type="evidence" value="ECO:0007669"/>
    <property type="project" value="UniProtKB-EC"/>
</dbReference>
<sequence>MQSQTIVASASLALIPLLALPAAPIFAEAKARADACLAEAEMPIVIGHRGASGFRPEHTLEAYELAVEQGADFIEPDLVATKDGVLIVRHENELSGTTDVDERPEFADRETTKVIDGVSVNGWFSEDFTLEEIKTLRAEERIPDTRPENTTFDGQFEIPTLEEVIALVRDLEKRTQRKVGIYPETKHPTYFAKEGEFLDGGAIEMSLGKRLIETLVAQEFTDPERVFIQSFEFENLIELQNDIMPSFDVDLPLVQLYGDIENAYTPPESSFSAPYDMVYNAGNGDVEAIYGRLDGLVGGDGSGITAETDYGDLVSAAVLDHIAEEYAEGIGPWKNSFLLRETLDEPVDADGDGEAEITTRLTGEVAGFLARAIDAGLLVHPYTLRAEEAFLTLHPNGIPQTLTGEVVQLLGLGVNGFFTDQPVTGVEGRTLFLEANGCGEGR</sequence>
<evidence type="ECO:0000256" key="7">
    <source>
        <dbReference type="SAM" id="SignalP"/>
    </source>
</evidence>
<dbReference type="PROSITE" id="PS51704">
    <property type="entry name" value="GP_PDE"/>
    <property type="match status" value="1"/>
</dbReference>
<keyword evidence="5" id="KW-0378">Hydrolase</keyword>
<evidence type="ECO:0000256" key="3">
    <source>
        <dbReference type="ARBA" id="ARBA00022729"/>
    </source>
</evidence>
<evidence type="ECO:0000256" key="1">
    <source>
        <dbReference type="ARBA" id="ARBA00007277"/>
    </source>
</evidence>
<dbReference type="GO" id="GO:0006071">
    <property type="term" value="P:glycerol metabolic process"/>
    <property type="evidence" value="ECO:0007669"/>
    <property type="project" value="UniProtKB-KW"/>
</dbReference>
<comment type="similarity">
    <text evidence="1">Belongs to the glycerophosphoryl diester phosphodiesterase family.</text>
</comment>
<feature type="domain" description="GP-PDE" evidence="8">
    <location>
        <begin position="43"/>
        <end position="334"/>
    </location>
</feature>
<dbReference type="Gene3D" id="3.20.20.190">
    <property type="entry name" value="Phosphatidylinositol (PI) phosphodiesterase"/>
    <property type="match status" value="1"/>
</dbReference>